<dbReference type="InParanoid" id="F2LWP7"/>
<dbReference type="KEGG" id="hmr:Hipma_0042"/>
<dbReference type="AlphaFoldDB" id="F2LWP7"/>
<dbReference type="PANTHER" id="PTHR43830">
    <property type="entry name" value="PROTEIN PSP1"/>
    <property type="match status" value="1"/>
</dbReference>
<dbReference type="Proteomes" id="UP000008139">
    <property type="component" value="Chromosome"/>
</dbReference>
<name>F2LWP7_HIPMA</name>
<dbReference type="InterPro" id="IPR047767">
    <property type="entry name" value="PSP1-like"/>
</dbReference>
<reference evidence="3" key="2">
    <citation type="submission" date="2011-03" db="EMBL/GenBank/DDBJ databases">
        <title>The complete genome of Hippea maritima DSM 10411.</title>
        <authorList>
            <consortium name="US DOE Joint Genome Institute (JGI-PGF)"/>
            <person name="Lucas S."/>
            <person name="Copeland A."/>
            <person name="Lapidus A."/>
            <person name="Bruce D."/>
            <person name="Goodwin L."/>
            <person name="Pitluck S."/>
            <person name="Peters L."/>
            <person name="Kyrpides N."/>
            <person name="Mavromatis K."/>
            <person name="Pagani I."/>
            <person name="Ivanova N."/>
            <person name="Mikhailova N."/>
            <person name="Lu M."/>
            <person name="Detter J.C."/>
            <person name="Tapia R."/>
            <person name="Han C."/>
            <person name="Land M."/>
            <person name="Hauser L."/>
            <person name="Markowitz V."/>
            <person name="Cheng J.-F."/>
            <person name="Hugenholtz P."/>
            <person name="Woyke T."/>
            <person name="Wu D."/>
            <person name="Spring S."/>
            <person name="Schroeder M."/>
            <person name="Brambilla E."/>
            <person name="Klenk H.-P."/>
            <person name="Eisen J.A."/>
        </authorList>
    </citation>
    <scope>NUCLEOTIDE SEQUENCE [LARGE SCALE GENOMIC DNA]</scope>
    <source>
        <strain evidence="3">ATCC 700847 / DSM 10411 / MH2</strain>
    </source>
</reference>
<keyword evidence="3" id="KW-1185">Reference proteome</keyword>
<dbReference type="OrthoDB" id="9779344at2"/>
<reference evidence="2 3" key="1">
    <citation type="journal article" date="2011" name="Stand. Genomic Sci.">
        <title>Complete genome sequence of the thermophilic sulfur-reducer Hippea maritima type strain (MH(2)).</title>
        <authorList>
            <person name="Huntemann M."/>
            <person name="Lu M."/>
            <person name="Nolan M."/>
            <person name="Lapidus A."/>
            <person name="Lucas S."/>
            <person name="Hammon N."/>
            <person name="Deshpande S."/>
            <person name="Cheng J.F."/>
            <person name="Tapia R."/>
            <person name="Han C."/>
            <person name="Goodwin L."/>
            <person name="Pitluck S."/>
            <person name="Liolios K."/>
            <person name="Pagani I."/>
            <person name="Ivanova N."/>
            <person name="Ovchinikova G."/>
            <person name="Pati A."/>
            <person name="Chen A."/>
            <person name="Palaniappan K."/>
            <person name="Land M."/>
            <person name="Hauser L."/>
            <person name="Jeffries C.D."/>
            <person name="Detter J.C."/>
            <person name="Brambilla E.M."/>
            <person name="Rohde M."/>
            <person name="Spring S."/>
            <person name="Goker M."/>
            <person name="Woyke T."/>
            <person name="Bristow J."/>
            <person name="Eisen J.A."/>
            <person name="Markowitz V."/>
            <person name="Hugenholtz P."/>
            <person name="Kyrpides N.C."/>
            <person name="Klenk H.P."/>
            <person name="Mavromatis K."/>
        </authorList>
    </citation>
    <scope>NUCLEOTIDE SEQUENCE [LARGE SCALE GENOMIC DNA]</scope>
    <source>
        <strain evidence="3">ATCC 700847 / DSM 10411 / MH2</strain>
    </source>
</reference>
<dbReference type="RefSeq" id="WP_013681070.1">
    <property type="nucleotide sequence ID" value="NC_015318.1"/>
</dbReference>
<accession>F2LWP7</accession>
<gene>
    <name evidence="2" type="ordered locus">Hipma_0042</name>
</gene>
<evidence type="ECO:0000313" key="2">
    <source>
        <dbReference type="EMBL" id="AEA33025.1"/>
    </source>
</evidence>
<evidence type="ECO:0000259" key="1">
    <source>
        <dbReference type="PROSITE" id="PS51411"/>
    </source>
</evidence>
<dbReference type="InterPro" id="IPR007557">
    <property type="entry name" value="PSP1_C"/>
</dbReference>
<proteinExistence type="predicted"/>
<dbReference type="eggNOG" id="COG1774">
    <property type="taxonomic scope" value="Bacteria"/>
</dbReference>
<dbReference type="Pfam" id="PF04468">
    <property type="entry name" value="PSP1"/>
    <property type="match status" value="1"/>
</dbReference>
<dbReference type="HOGENOM" id="CLU_033149_2_0_7"/>
<dbReference type="PROSITE" id="PS51411">
    <property type="entry name" value="PSP1_C"/>
    <property type="match status" value="1"/>
</dbReference>
<organism evidence="2 3">
    <name type="scientific">Hippea maritima (strain ATCC 700847 / DSM 10411 / MH2)</name>
    <dbReference type="NCBI Taxonomy" id="760142"/>
    <lineage>
        <taxon>Bacteria</taxon>
        <taxon>Pseudomonadati</taxon>
        <taxon>Campylobacterota</taxon>
        <taxon>Desulfurellia</taxon>
        <taxon>Desulfurellales</taxon>
        <taxon>Hippeaceae</taxon>
        <taxon>Hippea</taxon>
    </lineage>
</organism>
<dbReference type="EMBL" id="CP002606">
    <property type="protein sequence ID" value="AEA33025.1"/>
    <property type="molecule type" value="Genomic_DNA"/>
</dbReference>
<evidence type="ECO:0000313" key="3">
    <source>
        <dbReference type="Proteomes" id="UP000008139"/>
    </source>
</evidence>
<sequence>MKIAIVEFMRVGQLYPYTFDGELNIGDMVVAEYERGLGMGKVVKVYETDSLDEDIRSIVRKATEEDFKIYQENKEIEKEAFRVCRKEIEDLQLHMKLVKVDCMMDRKKIVFYFTSPTRVDFRTLVKRLASVFKTRIEMRQIGVRDEARIIGGLGLCGDELCCSRFLRTFNPVSMKMTKEQNLNINVKKISGACGRLMCCLWYEHETYEEFLKTAPPMDSIGRAGDVEGRVVYINPIKKTVILRTQDGLMVEVSVSDVEMLAPPREDSLKEHKEGVE</sequence>
<dbReference type="GO" id="GO:0005737">
    <property type="term" value="C:cytoplasm"/>
    <property type="evidence" value="ECO:0007669"/>
    <property type="project" value="TreeGrafter"/>
</dbReference>
<dbReference type="NCBIfam" id="NF041131">
    <property type="entry name" value="RicT_YaaT_fam"/>
    <property type="match status" value="1"/>
</dbReference>
<dbReference type="STRING" id="760142.Hipma_0042"/>
<feature type="domain" description="PSP1 C-terminal" evidence="1">
    <location>
        <begin position="56"/>
        <end position="141"/>
    </location>
</feature>
<dbReference type="PANTHER" id="PTHR43830:SF3">
    <property type="entry name" value="PROTEIN PSP1"/>
    <property type="match status" value="1"/>
</dbReference>
<protein>
    <submittedName>
        <fullName evidence="2">PSP1 domain protein</fullName>
    </submittedName>
</protein>